<name>A0A3N4NAH6_9NEIS</name>
<dbReference type="EMBL" id="RPFL01000038">
    <property type="protein sequence ID" value="RPD84283.1"/>
    <property type="molecule type" value="Genomic_DNA"/>
</dbReference>
<dbReference type="Proteomes" id="UP000272412">
    <property type="component" value="Unassembled WGS sequence"/>
</dbReference>
<proteinExistence type="predicted"/>
<comment type="caution">
    <text evidence="1">The sequence shown here is derived from an EMBL/GenBank/DDBJ whole genome shotgun (WGS) entry which is preliminary data.</text>
</comment>
<organism evidence="1 2">
    <name type="scientific">Neisseria weixii</name>
    <dbReference type="NCBI Taxonomy" id="1853276"/>
    <lineage>
        <taxon>Bacteria</taxon>
        <taxon>Pseudomonadati</taxon>
        <taxon>Pseudomonadota</taxon>
        <taxon>Betaproteobacteria</taxon>
        <taxon>Neisseriales</taxon>
        <taxon>Neisseriaceae</taxon>
        <taxon>Neisseria</taxon>
    </lineage>
</organism>
<reference evidence="1 2" key="1">
    <citation type="submission" date="2018-11" db="EMBL/GenBank/DDBJ databases">
        <title>Neisseria weixii sp. nov. isolated from the rectal contents of plateau pika (Ochotona cruzoniae).</title>
        <authorList>
            <person name="Zhang G."/>
        </authorList>
    </citation>
    <scope>NUCLEOTIDE SEQUENCE [LARGE SCALE GENOMIC DNA]</scope>
    <source>
        <strain evidence="1 2">10009</strain>
    </source>
</reference>
<dbReference type="KEGG" id="nwx:CGZ65_10220"/>
<sequence length="50" mass="5601">MQNPHLWHISSLYAARKLACLDDMSALSVLPSLRTVLKSGVLQRSRPEPI</sequence>
<evidence type="ECO:0000313" key="1">
    <source>
        <dbReference type="EMBL" id="RPD84283.1"/>
    </source>
</evidence>
<protein>
    <submittedName>
        <fullName evidence="1">Lipoprotein signal peptidase</fullName>
    </submittedName>
</protein>
<keyword evidence="1" id="KW-0449">Lipoprotein</keyword>
<accession>A0A3N4NAH6</accession>
<dbReference type="AlphaFoldDB" id="A0A3N4NAH6"/>
<gene>
    <name evidence="1" type="ORF">EGK74_11125</name>
</gene>
<evidence type="ECO:0000313" key="2">
    <source>
        <dbReference type="Proteomes" id="UP000272412"/>
    </source>
</evidence>
<keyword evidence="2" id="KW-1185">Reference proteome</keyword>